<evidence type="ECO:0000313" key="4">
    <source>
        <dbReference type="Proteomes" id="UP000316981"/>
    </source>
</evidence>
<accession>S3TAM5</accession>
<gene>
    <name evidence="1" type="ORF">F907_01968</name>
    <name evidence="2" type="ORF">FPV60_21550</name>
</gene>
<dbReference type="EMBL" id="ATGK01000011">
    <property type="protein sequence ID" value="EPG37998.1"/>
    <property type="molecule type" value="Genomic_DNA"/>
</dbReference>
<dbReference type="HOGENOM" id="CLU_2071114_0_0_6"/>
<reference evidence="2 4" key="2">
    <citation type="submission" date="2019-07" db="EMBL/GenBank/DDBJ databases">
        <title>Draft Genome Sequence of the first blaOXA-58-Harboring Acinetobacter colistiniresistens clinical isolate from Brazil.</title>
        <authorList>
            <person name="Favaro L.S."/>
            <person name="Paula-Petroli S.B."/>
            <person name="Moura C.F."/>
            <person name="Tognim M.C.B."/>
            <person name="Venancio E.J."/>
            <person name="Yamada-Ogatta S.F."/>
            <person name="Carrara-Marroni F.E."/>
        </authorList>
    </citation>
    <scope>NUCLEOTIDE SEQUENCE [LARGE SCALE GENOMIC DNA]</scope>
    <source>
        <strain evidence="2 4">DL</strain>
    </source>
</reference>
<dbReference type="Proteomes" id="UP000316981">
    <property type="component" value="Unassembled WGS sequence"/>
</dbReference>
<evidence type="ECO:0000313" key="3">
    <source>
        <dbReference type="Proteomes" id="UP000014559"/>
    </source>
</evidence>
<name>S3TAM5_9GAMM</name>
<dbReference type="PATRIC" id="fig|1217696.3.peg.1929"/>
<reference evidence="1 3" key="1">
    <citation type="submission" date="2013-06" db="EMBL/GenBank/DDBJ databases">
        <title>The Genome Sequence of Acinetobacter sp. NIPH 2036.</title>
        <authorList>
            <consortium name="The Broad Institute Genome Sequencing Platform"/>
            <consortium name="The Broad Institute Genome Sequencing Center for Infectious Disease"/>
            <person name="Cerqueira G."/>
            <person name="Feldgarden M."/>
            <person name="Courvalin P."/>
            <person name="Perichon B."/>
            <person name="Grillot-Courvalin C."/>
            <person name="Clermont D."/>
            <person name="Rocha E."/>
            <person name="Yoon E.-J."/>
            <person name="Nemec A."/>
            <person name="Young S.K."/>
            <person name="Zeng Q."/>
            <person name="Gargeya S."/>
            <person name="Fitzgerald M."/>
            <person name="Abouelleil A."/>
            <person name="Alvarado L."/>
            <person name="Berlin A.M."/>
            <person name="Chapman S.B."/>
            <person name="Dewar J."/>
            <person name="Goldberg J."/>
            <person name="Griggs A."/>
            <person name="Gujja S."/>
            <person name="Hansen M."/>
            <person name="Howarth C."/>
            <person name="Imamovic A."/>
            <person name="Larimer J."/>
            <person name="McCowan C."/>
            <person name="Murphy C."/>
            <person name="Pearson M."/>
            <person name="Priest M."/>
            <person name="Roberts A."/>
            <person name="Saif S."/>
            <person name="Shea T."/>
            <person name="Sykes S."/>
            <person name="Wortman J."/>
            <person name="Nusbaum C."/>
            <person name="Birren B."/>
        </authorList>
    </citation>
    <scope>NUCLEOTIDE SEQUENCE [LARGE SCALE GENOMIC DNA]</scope>
    <source>
        <strain evidence="1 3">NIPH 2036</strain>
    </source>
</reference>
<comment type="caution">
    <text evidence="1">The sequence shown here is derived from an EMBL/GenBank/DDBJ whole genome shotgun (WGS) entry which is preliminary data.</text>
</comment>
<dbReference type="RefSeq" id="WP_016652560.1">
    <property type="nucleotide sequence ID" value="NZ_BGNT01000049.1"/>
</dbReference>
<dbReference type="GeneID" id="45417792"/>
<organism evidence="1 3">
    <name type="scientific">Acinetobacter colistiniresistens</name>
    <dbReference type="NCBI Taxonomy" id="280145"/>
    <lineage>
        <taxon>Bacteria</taxon>
        <taxon>Pseudomonadati</taxon>
        <taxon>Pseudomonadota</taxon>
        <taxon>Gammaproteobacteria</taxon>
        <taxon>Moraxellales</taxon>
        <taxon>Moraxellaceae</taxon>
        <taxon>Acinetobacter</taxon>
    </lineage>
</organism>
<evidence type="ECO:0000313" key="1">
    <source>
        <dbReference type="EMBL" id="EPG37998.1"/>
    </source>
</evidence>
<dbReference type="Proteomes" id="UP000014559">
    <property type="component" value="Unassembled WGS sequence"/>
</dbReference>
<evidence type="ECO:0000313" key="2">
    <source>
        <dbReference type="EMBL" id="TVT75392.1"/>
    </source>
</evidence>
<dbReference type="AlphaFoldDB" id="S3TAM5"/>
<protein>
    <submittedName>
        <fullName evidence="1">Uncharacterized protein</fullName>
    </submittedName>
</protein>
<dbReference type="EMBL" id="VMTP01000125">
    <property type="protein sequence ID" value="TVT75392.1"/>
    <property type="molecule type" value="Genomic_DNA"/>
</dbReference>
<proteinExistence type="predicted"/>
<sequence length="123" mass="14009">MLNLNLDLPNNIYSEMMLDCENIPCLVRISDTFMIDFFETVPNVSGQVLEWSWHDLNHRVPAGTGGEYLYYKRSLITLNQIAEKKFAIVALSMFVNGVGWCSVIENGEYANPNSSLWDVDPDE</sequence>